<reference evidence="2 3" key="1">
    <citation type="submission" date="2020-08" db="EMBL/GenBank/DDBJ databases">
        <title>Genomic Encyclopedia of Type Strains, Phase IV (KMG-IV): sequencing the most valuable type-strain genomes for metagenomic binning, comparative biology and taxonomic classification.</title>
        <authorList>
            <person name="Goeker M."/>
        </authorList>
    </citation>
    <scope>NUCLEOTIDE SEQUENCE [LARGE SCALE GENOMIC DNA]</scope>
    <source>
        <strain evidence="2 3">DSM 29007</strain>
    </source>
</reference>
<keyword evidence="1" id="KW-0812">Transmembrane</keyword>
<keyword evidence="1" id="KW-0472">Membrane</keyword>
<name>A0A841H351_9BACT</name>
<keyword evidence="3" id="KW-1185">Reference proteome</keyword>
<sequence>MEYDRGSLSRGGEMKAAGIAAAGAVGVGVAVWYLARLFLQRERVEEASAPAARES</sequence>
<evidence type="ECO:0000313" key="2">
    <source>
        <dbReference type="EMBL" id="MBB6072430.1"/>
    </source>
</evidence>
<gene>
    <name evidence="2" type="ORF">HNQ61_004092</name>
</gene>
<evidence type="ECO:0000256" key="1">
    <source>
        <dbReference type="SAM" id="Phobius"/>
    </source>
</evidence>
<protein>
    <submittedName>
        <fullName evidence="2">Uncharacterized protein</fullName>
    </submittedName>
</protein>
<accession>A0A841H351</accession>
<organism evidence="2 3">
    <name type="scientific">Longimicrobium terrae</name>
    <dbReference type="NCBI Taxonomy" id="1639882"/>
    <lineage>
        <taxon>Bacteria</taxon>
        <taxon>Pseudomonadati</taxon>
        <taxon>Gemmatimonadota</taxon>
        <taxon>Longimicrobiia</taxon>
        <taxon>Longimicrobiales</taxon>
        <taxon>Longimicrobiaceae</taxon>
        <taxon>Longimicrobium</taxon>
    </lineage>
</organism>
<dbReference type="AlphaFoldDB" id="A0A841H351"/>
<evidence type="ECO:0000313" key="3">
    <source>
        <dbReference type="Proteomes" id="UP000582837"/>
    </source>
</evidence>
<dbReference type="RefSeq" id="WP_170038342.1">
    <property type="nucleotide sequence ID" value="NZ_JABDTL010000002.1"/>
</dbReference>
<feature type="transmembrane region" description="Helical" evidence="1">
    <location>
        <begin position="16"/>
        <end position="35"/>
    </location>
</feature>
<comment type="caution">
    <text evidence="2">The sequence shown here is derived from an EMBL/GenBank/DDBJ whole genome shotgun (WGS) entry which is preliminary data.</text>
</comment>
<keyword evidence="1" id="KW-1133">Transmembrane helix</keyword>
<dbReference type="EMBL" id="JACHIA010000015">
    <property type="protein sequence ID" value="MBB6072430.1"/>
    <property type="molecule type" value="Genomic_DNA"/>
</dbReference>
<proteinExistence type="predicted"/>
<dbReference type="Proteomes" id="UP000582837">
    <property type="component" value="Unassembled WGS sequence"/>
</dbReference>